<feature type="compositionally biased region" description="Basic and acidic residues" evidence="1">
    <location>
        <begin position="173"/>
        <end position="183"/>
    </location>
</feature>
<protein>
    <submittedName>
        <fullName evidence="2">Uncharacterized protein</fullName>
    </submittedName>
</protein>
<gene>
    <name evidence="2" type="ORF">EVOR1521_LOCUS24903</name>
</gene>
<accession>A0AA36J917</accession>
<dbReference type="EMBL" id="CAUJNA010003432">
    <property type="protein sequence ID" value="CAJ1401838.1"/>
    <property type="molecule type" value="Genomic_DNA"/>
</dbReference>
<evidence type="ECO:0000313" key="2">
    <source>
        <dbReference type="EMBL" id="CAJ1401838.1"/>
    </source>
</evidence>
<organism evidence="2 3">
    <name type="scientific">Effrenium voratum</name>
    <dbReference type="NCBI Taxonomy" id="2562239"/>
    <lineage>
        <taxon>Eukaryota</taxon>
        <taxon>Sar</taxon>
        <taxon>Alveolata</taxon>
        <taxon>Dinophyceae</taxon>
        <taxon>Suessiales</taxon>
        <taxon>Symbiodiniaceae</taxon>
        <taxon>Effrenium</taxon>
    </lineage>
</organism>
<evidence type="ECO:0000313" key="3">
    <source>
        <dbReference type="Proteomes" id="UP001178507"/>
    </source>
</evidence>
<dbReference type="Proteomes" id="UP001178507">
    <property type="component" value="Unassembled WGS sequence"/>
</dbReference>
<comment type="caution">
    <text evidence="2">The sequence shown here is derived from an EMBL/GenBank/DDBJ whole genome shotgun (WGS) entry which is preliminary data.</text>
</comment>
<reference evidence="2" key="1">
    <citation type="submission" date="2023-08" db="EMBL/GenBank/DDBJ databases">
        <authorList>
            <person name="Chen Y."/>
            <person name="Shah S."/>
            <person name="Dougan E. K."/>
            <person name="Thang M."/>
            <person name="Chan C."/>
        </authorList>
    </citation>
    <scope>NUCLEOTIDE SEQUENCE</scope>
</reference>
<evidence type="ECO:0000256" key="1">
    <source>
        <dbReference type="SAM" id="MobiDB-lite"/>
    </source>
</evidence>
<feature type="region of interest" description="Disordered" evidence="1">
    <location>
        <begin position="173"/>
        <end position="204"/>
    </location>
</feature>
<keyword evidence="3" id="KW-1185">Reference proteome</keyword>
<name>A0AA36J917_9DINO</name>
<sequence length="204" mass="22022">MEQSLRDRLAWAREGAPVFVPGRRAHCSLSLERPREEPAPRSVTCSPAGQVWCGGPAAQNVRCVGAGLGPMIFLGKSVPIPGWNAPPTDAARSSSAELSHGPLEDSVSQVIRAVFTAHPRNFVIAEVRNNVVVVAEERASTLARFPGDCNKKVVGVDFIQEAMLKEKEKAAAEARRKKAEAVRKKFGRNHLTPQNSQDGLAPDV</sequence>
<proteinExistence type="predicted"/>
<dbReference type="AlphaFoldDB" id="A0AA36J917"/>